<dbReference type="OrthoDB" id="5125307at2"/>
<evidence type="ECO:0000256" key="1">
    <source>
        <dbReference type="ARBA" id="ARBA00004651"/>
    </source>
</evidence>
<sequence length="83" mass="8820">MTHKKWSELSGLAKANIIGAGAVQLALAADAWWDLSRRPADDVRGPKPAWALIIAVNFVGPVAYLRLGRRSGHGIPVPPSPAD</sequence>
<keyword evidence="9" id="KW-1185">Reference proteome</keyword>
<keyword evidence="2" id="KW-1003">Cell membrane</keyword>
<dbReference type="AlphaFoldDB" id="A0A5N0V508"/>
<organism evidence="8 9">
    <name type="scientific">Amycolatopsis acidicola</name>
    <dbReference type="NCBI Taxonomy" id="2596893"/>
    <lineage>
        <taxon>Bacteria</taxon>
        <taxon>Bacillati</taxon>
        <taxon>Actinomycetota</taxon>
        <taxon>Actinomycetes</taxon>
        <taxon>Pseudonocardiales</taxon>
        <taxon>Pseudonocardiaceae</taxon>
        <taxon>Amycolatopsis</taxon>
    </lineage>
</organism>
<name>A0A5N0V508_9PSEU</name>
<reference evidence="8" key="1">
    <citation type="submission" date="2019-09" db="EMBL/GenBank/DDBJ databases">
        <authorList>
            <person name="Teo W.F.A."/>
            <person name="Duangmal K."/>
        </authorList>
    </citation>
    <scope>NUCLEOTIDE SEQUENCE [LARGE SCALE GENOMIC DNA]</scope>
    <source>
        <strain evidence="8">K81G1</strain>
    </source>
</reference>
<dbReference type="Proteomes" id="UP000319769">
    <property type="component" value="Unassembled WGS sequence"/>
</dbReference>
<dbReference type="RefSeq" id="WP_144748564.1">
    <property type="nucleotide sequence ID" value="NZ_VMNW02000023.1"/>
</dbReference>
<dbReference type="Pfam" id="PF13396">
    <property type="entry name" value="PLDc_N"/>
    <property type="match status" value="1"/>
</dbReference>
<evidence type="ECO:0000256" key="2">
    <source>
        <dbReference type="ARBA" id="ARBA00022475"/>
    </source>
</evidence>
<dbReference type="InterPro" id="IPR027379">
    <property type="entry name" value="CLS_N"/>
</dbReference>
<comment type="caution">
    <text evidence="8">The sequence shown here is derived from an EMBL/GenBank/DDBJ whole genome shotgun (WGS) entry which is preliminary data.</text>
</comment>
<evidence type="ECO:0000256" key="4">
    <source>
        <dbReference type="ARBA" id="ARBA00022989"/>
    </source>
</evidence>
<evidence type="ECO:0000256" key="5">
    <source>
        <dbReference type="ARBA" id="ARBA00023136"/>
    </source>
</evidence>
<comment type="subcellular location">
    <subcellularLocation>
        <location evidence="1">Cell membrane</location>
        <topology evidence="1">Multi-pass membrane protein</topology>
    </subcellularLocation>
</comment>
<keyword evidence="4 6" id="KW-1133">Transmembrane helix</keyword>
<feature type="domain" description="Cardiolipin synthase N-terminal" evidence="7">
    <location>
        <begin position="31"/>
        <end position="69"/>
    </location>
</feature>
<protein>
    <submittedName>
        <fullName evidence="8">PLDc_N domain-containing protein</fullName>
    </submittedName>
</protein>
<accession>A0A5N0V508</accession>
<feature type="transmembrane region" description="Helical" evidence="6">
    <location>
        <begin position="12"/>
        <end position="29"/>
    </location>
</feature>
<feature type="transmembrane region" description="Helical" evidence="6">
    <location>
        <begin position="49"/>
        <end position="67"/>
    </location>
</feature>
<dbReference type="GO" id="GO:0005886">
    <property type="term" value="C:plasma membrane"/>
    <property type="evidence" value="ECO:0007669"/>
    <property type="project" value="UniProtKB-SubCell"/>
</dbReference>
<proteinExistence type="predicted"/>
<gene>
    <name evidence="8" type="ORF">FPZ12_017890</name>
</gene>
<dbReference type="EMBL" id="VMNW02000023">
    <property type="protein sequence ID" value="KAA9160221.1"/>
    <property type="molecule type" value="Genomic_DNA"/>
</dbReference>
<evidence type="ECO:0000259" key="7">
    <source>
        <dbReference type="Pfam" id="PF13396"/>
    </source>
</evidence>
<evidence type="ECO:0000256" key="3">
    <source>
        <dbReference type="ARBA" id="ARBA00022692"/>
    </source>
</evidence>
<keyword evidence="3 6" id="KW-0812">Transmembrane</keyword>
<evidence type="ECO:0000313" key="9">
    <source>
        <dbReference type="Proteomes" id="UP000319769"/>
    </source>
</evidence>
<evidence type="ECO:0000313" key="8">
    <source>
        <dbReference type="EMBL" id="KAA9160221.1"/>
    </source>
</evidence>
<keyword evidence="5 6" id="KW-0472">Membrane</keyword>
<evidence type="ECO:0000256" key="6">
    <source>
        <dbReference type="SAM" id="Phobius"/>
    </source>
</evidence>